<dbReference type="Proteomes" id="UP000184203">
    <property type="component" value="Unassembled WGS sequence"/>
</dbReference>
<sequence length="399" mass="45662">MQSTDAVVGKSELPEAIRSRNGQLEPFEWYAEMRRSAPVHFDEERQHWDLFRYEETNRVLTDYESFTANRAGSENATDDDGAMFQTMIMVDPPGHDRLRGFVNERFQPGTLREYQPRIEELTEEVLDQIDGENRFDFVDEFAIRLPITIIAELLGIPAERRDEFKEWSDALVARPEDGSESSIKRSQERMQWAQQQMGQYFAQLLEERQDGSGDDLITLAATTEELSRGEQVGFCMLLLVAGNITTTNLLTNALWCFEERGITDAIRTGEIDRKQAIEEVLRYRSPIQSLDRVALEDVELNGRQIREGDVVTAWLGAANRDPELFDAPEEFRPERSPNRHIAFGKGVHYCLGAPLARIEADVAFDVLLDRFETIEADLTDLQPLRSLYGLESLTCTIEE</sequence>
<evidence type="ECO:0000256" key="2">
    <source>
        <dbReference type="ARBA" id="ARBA00022617"/>
    </source>
</evidence>
<dbReference type="PANTHER" id="PTHR46696:SF1">
    <property type="entry name" value="CYTOCHROME P450 YJIB-RELATED"/>
    <property type="match status" value="1"/>
</dbReference>
<evidence type="ECO:0000256" key="3">
    <source>
        <dbReference type="ARBA" id="ARBA00022723"/>
    </source>
</evidence>
<keyword evidence="4 7" id="KW-0560">Oxidoreductase</keyword>
<comment type="similarity">
    <text evidence="1 7">Belongs to the cytochrome P450 family.</text>
</comment>
<organism evidence="8 9">
    <name type="scientific">Haladaptatus paucihalophilus DX253</name>
    <dbReference type="NCBI Taxonomy" id="797209"/>
    <lineage>
        <taxon>Archaea</taxon>
        <taxon>Methanobacteriati</taxon>
        <taxon>Methanobacteriota</taxon>
        <taxon>Stenosarchaea group</taxon>
        <taxon>Halobacteria</taxon>
        <taxon>Halobacteriales</taxon>
        <taxon>Haladaptataceae</taxon>
        <taxon>Haladaptatus</taxon>
    </lineage>
</organism>
<dbReference type="InterPro" id="IPR001128">
    <property type="entry name" value="Cyt_P450"/>
</dbReference>
<dbReference type="GO" id="GO:0020037">
    <property type="term" value="F:heme binding"/>
    <property type="evidence" value="ECO:0007669"/>
    <property type="project" value="InterPro"/>
</dbReference>
<protein>
    <submittedName>
        <fullName evidence="8">Cytochrome P450</fullName>
    </submittedName>
</protein>
<keyword evidence="5 7" id="KW-0408">Iron</keyword>
<dbReference type="SUPFAM" id="SSF48264">
    <property type="entry name" value="Cytochrome P450"/>
    <property type="match status" value="1"/>
</dbReference>
<dbReference type="GO" id="GO:0005506">
    <property type="term" value="F:iron ion binding"/>
    <property type="evidence" value="ECO:0007669"/>
    <property type="project" value="InterPro"/>
</dbReference>
<evidence type="ECO:0000256" key="1">
    <source>
        <dbReference type="ARBA" id="ARBA00010617"/>
    </source>
</evidence>
<evidence type="ECO:0000256" key="7">
    <source>
        <dbReference type="RuleBase" id="RU000461"/>
    </source>
</evidence>
<dbReference type="EMBL" id="FRAN01000004">
    <property type="protein sequence ID" value="SHL04979.1"/>
    <property type="molecule type" value="Genomic_DNA"/>
</dbReference>
<dbReference type="InterPro" id="IPR002397">
    <property type="entry name" value="Cyt_P450_B"/>
</dbReference>
<keyword evidence="3 7" id="KW-0479">Metal-binding</keyword>
<dbReference type="GO" id="GO:0004497">
    <property type="term" value="F:monooxygenase activity"/>
    <property type="evidence" value="ECO:0007669"/>
    <property type="project" value="UniProtKB-KW"/>
</dbReference>
<accession>A0A1M6XGK7</accession>
<dbReference type="RefSeq" id="WP_026177902.1">
    <property type="nucleotide sequence ID" value="NZ_AEMG01000029.1"/>
</dbReference>
<dbReference type="Pfam" id="PF00067">
    <property type="entry name" value="p450"/>
    <property type="match status" value="1"/>
</dbReference>
<dbReference type="Gene3D" id="1.10.630.10">
    <property type="entry name" value="Cytochrome P450"/>
    <property type="match status" value="1"/>
</dbReference>
<evidence type="ECO:0000256" key="5">
    <source>
        <dbReference type="ARBA" id="ARBA00023004"/>
    </source>
</evidence>
<reference evidence="9" key="1">
    <citation type="submission" date="2016-11" db="EMBL/GenBank/DDBJ databases">
        <authorList>
            <person name="Varghese N."/>
            <person name="Submissions S."/>
        </authorList>
    </citation>
    <scope>NUCLEOTIDE SEQUENCE [LARGE SCALE GENOMIC DNA]</scope>
    <source>
        <strain evidence="9">DX253</strain>
    </source>
</reference>
<dbReference type="PROSITE" id="PS00086">
    <property type="entry name" value="CYTOCHROME_P450"/>
    <property type="match status" value="1"/>
</dbReference>
<keyword evidence="9" id="KW-1185">Reference proteome</keyword>
<evidence type="ECO:0000256" key="6">
    <source>
        <dbReference type="ARBA" id="ARBA00023033"/>
    </source>
</evidence>
<proteinExistence type="inferred from homology"/>
<dbReference type="PANTHER" id="PTHR46696">
    <property type="entry name" value="P450, PUTATIVE (EUROFUNG)-RELATED"/>
    <property type="match status" value="1"/>
</dbReference>
<evidence type="ECO:0000313" key="8">
    <source>
        <dbReference type="EMBL" id="SHL04979.1"/>
    </source>
</evidence>
<dbReference type="PRINTS" id="PR00359">
    <property type="entry name" value="BP450"/>
</dbReference>
<gene>
    <name evidence="8" type="ORF">SAMN05444342_2851</name>
</gene>
<keyword evidence="2 7" id="KW-0349">Heme</keyword>
<dbReference type="AlphaFoldDB" id="A0A1M6XGK7"/>
<dbReference type="InterPro" id="IPR017972">
    <property type="entry name" value="Cyt_P450_CS"/>
</dbReference>
<name>A0A1M6XGK7_HALPU</name>
<evidence type="ECO:0000256" key="4">
    <source>
        <dbReference type="ARBA" id="ARBA00023002"/>
    </source>
</evidence>
<evidence type="ECO:0000313" key="9">
    <source>
        <dbReference type="Proteomes" id="UP000184203"/>
    </source>
</evidence>
<keyword evidence="6 7" id="KW-0503">Monooxygenase</keyword>
<dbReference type="InterPro" id="IPR036396">
    <property type="entry name" value="Cyt_P450_sf"/>
</dbReference>
<dbReference type="FunFam" id="1.10.630.10:FF:000018">
    <property type="entry name" value="Cytochrome P450 monooxygenase"/>
    <property type="match status" value="1"/>
</dbReference>
<dbReference type="GO" id="GO:0016705">
    <property type="term" value="F:oxidoreductase activity, acting on paired donors, with incorporation or reduction of molecular oxygen"/>
    <property type="evidence" value="ECO:0007669"/>
    <property type="project" value="InterPro"/>
</dbReference>